<dbReference type="AlphaFoldDB" id="A0A645ARQ0"/>
<dbReference type="EMBL" id="VSSQ01014387">
    <property type="protein sequence ID" value="MPM53543.1"/>
    <property type="molecule type" value="Genomic_DNA"/>
</dbReference>
<comment type="caution">
    <text evidence="2">The sequence shown here is derived from an EMBL/GenBank/DDBJ whole genome shotgun (WGS) entry which is preliminary data.</text>
</comment>
<feature type="region of interest" description="Disordered" evidence="1">
    <location>
        <begin position="1"/>
        <end position="402"/>
    </location>
</feature>
<organism evidence="2">
    <name type="scientific">bioreactor metagenome</name>
    <dbReference type="NCBI Taxonomy" id="1076179"/>
    <lineage>
        <taxon>unclassified sequences</taxon>
        <taxon>metagenomes</taxon>
        <taxon>ecological metagenomes</taxon>
    </lineage>
</organism>
<protein>
    <submittedName>
        <fullName evidence="2">Uncharacterized protein</fullName>
    </submittedName>
</protein>
<feature type="compositionally biased region" description="Basic and acidic residues" evidence="1">
    <location>
        <begin position="329"/>
        <end position="354"/>
    </location>
</feature>
<feature type="compositionally biased region" description="Basic and acidic residues" evidence="1">
    <location>
        <begin position="242"/>
        <end position="259"/>
    </location>
</feature>
<evidence type="ECO:0000256" key="1">
    <source>
        <dbReference type="SAM" id="MobiDB-lite"/>
    </source>
</evidence>
<feature type="compositionally biased region" description="Basic and acidic residues" evidence="1">
    <location>
        <begin position="281"/>
        <end position="295"/>
    </location>
</feature>
<proteinExistence type="predicted"/>
<feature type="compositionally biased region" description="Basic and acidic residues" evidence="1">
    <location>
        <begin position="33"/>
        <end position="107"/>
    </location>
</feature>
<sequence>MQHHPVASDDLQTDEEQDRAVERQASRLALAQRWDERAFDPADQRHQEDQQRDGDQPVHRRGEQVRDRVPHHQARHQQDRHRQRDDRDVPQVDRHGQRVDHPEHLLESGDAAQSLAEIPLGQREQGELGECEQGHRGGGRQQVGGVLVAHSDGGAWVRGQVQQGDDPHGGGDESDHTAAYGPAVQPAARVADAQLVREQPDELLVEVPDLRVPGEHAGGVHQQAQGQQDDRDPQAPAVVGPDHQRGDQHDDQVRGDEPQHLGGHPAQVQRRGQVPGPAQDGRGDRHEADVDRQRPDQPMGPLGEVAAVRTALPDDPVDDLGVGEASGDEEQRHHLEEPAAHPPGRPDRAHRQGEVGRPIGRHRQDELEVRQVEPDDDQDGQRPRQIHWDVTRPPVGHLSPVRSDVETHRPQLVAAVVGDLRGRPRRHPHPVDVQAVDQPLQGSVRLVLDHIGQGARGTGQCHVDDDAGVLLHVHPVDQAQVDDVDAEFGVDDVLQRLEHLVL</sequence>
<feature type="compositionally biased region" description="Basic and acidic residues" evidence="1">
    <location>
        <begin position="165"/>
        <end position="176"/>
    </location>
</feature>
<name>A0A645ARQ0_9ZZZZ</name>
<feature type="compositionally biased region" description="Basic and acidic residues" evidence="1">
    <location>
        <begin position="362"/>
        <end position="390"/>
    </location>
</feature>
<reference evidence="2" key="1">
    <citation type="submission" date="2019-08" db="EMBL/GenBank/DDBJ databases">
        <authorList>
            <person name="Kucharzyk K."/>
            <person name="Murdoch R.W."/>
            <person name="Higgins S."/>
            <person name="Loffler F."/>
        </authorList>
    </citation>
    <scope>NUCLEOTIDE SEQUENCE</scope>
</reference>
<gene>
    <name evidence="2" type="ORF">SDC9_100311</name>
</gene>
<accession>A0A645ARQ0</accession>
<evidence type="ECO:0000313" key="2">
    <source>
        <dbReference type="EMBL" id="MPM53543.1"/>
    </source>
</evidence>